<protein>
    <submittedName>
        <fullName evidence="1">Uncharacterized protein</fullName>
    </submittedName>
</protein>
<reference evidence="1 2" key="1">
    <citation type="submission" date="2019-07" db="EMBL/GenBank/DDBJ databases">
        <title>Gilliamella genomes.</title>
        <authorList>
            <person name="Zheng H."/>
        </authorList>
    </citation>
    <scope>NUCLEOTIDE SEQUENCE [LARGE SCALE GENOMIC DNA]</scope>
    <source>
        <strain evidence="1 2">W8127</strain>
    </source>
</reference>
<name>A0A556SAS4_9GAMM</name>
<dbReference type="RefSeq" id="WP_144092447.1">
    <property type="nucleotide sequence ID" value="NZ_VMHM01000012.1"/>
</dbReference>
<accession>A0A556SAS4</accession>
<sequence length="409" mass="47084">MTIYNISTYIKTKTDPKYIVYEMELYKIDDKDNKVYALKSTGKQNLQADKRTLVHSSLDISDPENTSYILELNLFHKIGNDEYEVLPKPMTAIIPLKGFLITDKKWGPSREFEYNETTEKTQIGHVFIYSVKVTFKLRAFEVKEYPAGDPLDPFSKEEVEKGLLLRLAKVDYPDQHYAMLCGPAAFFYCLLIDRPDLYKQMVKELWESGKTKIGTLKLEPGYDCRHPKNFYGYNEKGGIYSKISAIDWITLASLRDTENSFFDFDSPDDQIPGITPAGDLKTWFKKAGAEIIYEINTKIINHITGPKLTLKDLCRLNSYVREDTHVVMLITSRMFDTRVPIATKNHWIVLADKLKLINGHEVTEQTLLTELVELTCFSWGEVKDHLLENTTLADVMKYSYAAFVISKIP</sequence>
<dbReference type="EMBL" id="VMHM01000012">
    <property type="protein sequence ID" value="TSJ98214.1"/>
    <property type="molecule type" value="Genomic_DNA"/>
</dbReference>
<gene>
    <name evidence="1" type="ORF">FPQ15_09880</name>
</gene>
<dbReference type="AlphaFoldDB" id="A0A556SAS4"/>
<proteinExistence type="predicted"/>
<organism evidence="1 2">
    <name type="scientific">Gilliamella apicola</name>
    <dbReference type="NCBI Taxonomy" id="1196095"/>
    <lineage>
        <taxon>Bacteria</taxon>
        <taxon>Pseudomonadati</taxon>
        <taxon>Pseudomonadota</taxon>
        <taxon>Gammaproteobacteria</taxon>
        <taxon>Orbales</taxon>
        <taxon>Orbaceae</taxon>
        <taxon>Gilliamella</taxon>
    </lineage>
</organism>
<evidence type="ECO:0000313" key="1">
    <source>
        <dbReference type="EMBL" id="TSJ98214.1"/>
    </source>
</evidence>
<evidence type="ECO:0000313" key="2">
    <source>
        <dbReference type="Proteomes" id="UP000319483"/>
    </source>
</evidence>
<comment type="caution">
    <text evidence="1">The sequence shown here is derived from an EMBL/GenBank/DDBJ whole genome shotgun (WGS) entry which is preliminary data.</text>
</comment>
<dbReference type="Proteomes" id="UP000319483">
    <property type="component" value="Unassembled WGS sequence"/>
</dbReference>